<evidence type="ECO:0000256" key="1">
    <source>
        <dbReference type="ARBA" id="ARBA00005564"/>
    </source>
</evidence>
<dbReference type="AlphaFoldDB" id="A0A840TN67"/>
<dbReference type="Pfam" id="PF10282">
    <property type="entry name" value="Lactonase"/>
    <property type="match status" value="1"/>
</dbReference>
<feature type="signal peptide" evidence="4">
    <location>
        <begin position="1"/>
        <end position="20"/>
    </location>
</feature>
<proteinExistence type="inferred from homology"/>
<evidence type="ECO:0000256" key="3">
    <source>
        <dbReference type="SAM" id="MobiDB-lite"/>
    </source>
</evidence>
<dbReference type="InterPro" id="IPR015943">
    <property type="entry name" value="WD40/YVTN_repeat-like_dom_sf"/>
</dbReference>
<accession>A0A840TN67</accession>
<name>A0A840TN67_9BACT</name>
<evidence type="ECO:0000313" key="6">
    <source>
        <dbReference type="Proteomes" id="UP000557307"/>
    </source>
</evidence>
<dbReference type="InterPro" id="IPR019405">
    <property type="entry name" value="Lactonase_7-beta_prop"/>
</dbReference>
<dbReference type="EMBL" id="JACHGF010000006">
    <property type="protein sequence ID" value="MBB5285716.1"/>
    <property type="molecule type" value="Genomic_DNA"/>
</dbReference>
<evidence type="ECO:0000313" key="5">
    <source>
        <dbReference type="EMBL" id="MBB5285716.1"/>
    </source>
</evidence>
<dbReference type="InterPro" id="IPR011048">
    <property type="entry name" value="Haem_d1_sf"/>
</dbReference>
<reference evidence="5 6" key="1">
    <citation type="submission" date="2020-08" db="EMBL/GenBank/DDBJ databases">
        <title>Genomic Encyclopedia of Type Strains, Phase IV (KMG-IV): sequencing the most valuable type-strain genomes for metagenomic binning, comparative biology and taxonomic classification.</title>
        <authorList>
            <person name="Goeker M."/>
        </authorList>
    </citation>
    <scope>NUCLEOTIDE SEQUENCE [LARGE SCALE GENOMIC DNA]</scope>
    <source>
        <strain evidence="5 6">DSM 105074</strain>
    </source>
</reference>
<keyword evidence="2" id="KW-0119">Carbohydrate metabolism</keyword>
<dbReference type="SUPFAM" id="SSF51004">
    <property type="entry name" value="C-terminal (heme d1) domain of cytochrome cd1-nitrite reductase"/>
    <property type="match status" value="1"/>
</dbReference>
<feature type="chain" id="PRO_5032383658" evidence="4">
    <location>
        <begin position="21"/>
        <end position="365"/>
    </location>
</feature>
<comment type="caution">
    <text evidence="5">The sequence shown here is derived from an EMBL/GenBank/DDBJ whole genome shotgun (WGS) entry which is preliminary data.</text>
</comment>
<organism evidence="5 6">
    <name type="scientific">Rhabdobacter roseus</name>
    <dbReference type="NCBI Taxonomy" id="1655419"/>
    <lineage>
        <taxon>Bacteria</taxon>
        <taxon>Pseudomonadati</taxon>
        <taxon>Bacteroidota</taxon>
        <taxon>Cytophagia</taxon>
        <taxon>Cytophagales</taxon>
        <taxon>Cytophagaceae</taxon>
        <taxon>Rhabdobacter</taxon>
    </lineage>
</organism>
<dbReference type="RefSeq" id="WP_184176141.1">
    <property type="nucleotide sequence ID" value="NZ_JACHGF010000006.1"/>
</dbReference>
<feature type="region of interest" description="Disordered" evidence="3">
    <location>
        <begin position="141"/>
        <end position="165"/>
    </location>
</feature>
<keyword evidence="4" id="KW-0732">Signal</keyword>
<dbReference type="GO" id="GO:0017057">
    <property type="term" value="F:6-phosphogluconolactonase activity"/>
    <property type="evidence" value="ECO:0007669"/>
    <property type="project" value="UniProtKB-EC"/>
</dbReference>
<sequence length="365" mass="39035">MKKVLSMALLASLAFTFPQKDTLLFYVGAQGPNAAITLCELNLATGAITTKSTFSELKGPGYLSLAPDQKTLYAVTQDDKINALAVGPNGELKYLNSQSSEGRNPCHVSVHPTGKMAFLANYTGGSMAAYPVQKDGTLAPASATNQFSGKGPNPQRQEGPHAHCALSTPNGKYLYVSDLGTDRLMNYVVDAGKAQLSANPAQGYFSVKAGAGPRHMVLHGSGKYLFLLNELDATLVSCRISDQGVLSEIQTVNTLPADFKGANKSAAIRLHPNGKYVYASNRGYNGITAYRIGTDGRLEQVDTQTQGIDTPRDFNVDPTGKYLLVANQETNDLVVYDIDAQTGTLRFRQKGPTVAGPTCIVFKDK</sequence>
<dbReference type="PANTHER" id="PTHR30344:SF1">
    <property type="entry name" value="6-PHOSPHOGLUCONOLACTONASE"/>
    <property type="match status" value="1"/>
</dbReference>
<protein>
    <submittedName>
        <fullName evidence="5">6-phosphogluconolactonase</fullName>
        <ecNumber evidence="5">3.1.1.31</ecNumber>
    </submittedName>
</protein>
<evidence type="ECO:0000256" key="4">
    <source>
        <dbReference type="SAM" id="SignalP"/>
    </source>
</evidence>
<dbReference type="Gene3D" id="2.130.10.10">
    <property type="entry name" value="YVTN repeat-like/Quinoprotein amine dehydrogenase"/>
    <property type="match status" value="1"/>
</dbReference>
<dbReference type="InterPro" id="IPR050282">
    <property type="entry name" value="Cycloisomerase_2"/>
</dbReference>
<comment type="similarity">
    <text evidence="1">Belongs to the cycloisomerase 2 family.</text>
</comment>
<dbReference type="GO" id="GO:0006006">
    <property type="term" value="P:glucose metabolic process"/>
    <property type="evidence" value="ECO:0007669"/>
    <property type="project" value="UniProtKB-KW"/>
</dbReference>
<keyword evidence="6" id="KW-1185">Reference proteome</keyword>
<evidence type="ECO:0000256" key="2">
    <source>
        <dbReference type="ARBA" id="ARBA00022526"/>
    </source>
</evidence>
<keyword evidence="2" id="KW-0313">Glucose metabolism</keyword>
<keyword evidence="5" id="KW-0378">Hydrolase</keyword>
<dbReference type="PANTHER" id="PTHR30344">
    <property type="entry name" value="6-PHOSPHOGLUCONOLACTONASE-RELATED"/>
    <property type="match status" value="1"/>
</dbReference>
<gene>
    <name evidence="5" type="ORF">HNQ92_003876</name>
</gene>
<dbReference type="EC" id="3.1.1.31" evidence="5"/>
<dbReference type="Proteomes" id="UP000557307">
    <property type="component" value="Unassembled WGS sequence"/>
</dbReference>
<dbReference type="GO" id="GO:0005829">
    <property type="term" value="C:cytosol"/>
    <property type="evidence" value="ECO:0007669"/>
    <property type="project" value="TreeGrafter"/>
</dbReference>